<feature type="transmembrane region" description="Helical" evidence="6">
    <location>
        <begin position="79"/>
        <end position="102"/>
    </location>
</feature>
<dbReference type="InterPro" id="IPR011701">
    <property type="entry name" value="MFS"/>
</dbReference>
<comment type="caution">
    <text evidence="8">The sequence shown here is derived from an EMBL/GenBank/DDBJ whole genome shotgun (WGS) entry which is preliminary data.</text>
</comment>
<dbReference type="OrthoDB" id="4427197at2"/>
<dbReference type="GO" id="GO:0022857">
    <property type="term" value="F:transmembrane transporter activity"/>
    <property type="evidence" value="ECO:0007669"/>
    <property type="project" value="InterPro"/>
</dbReference>
<dbReference type="STRING" id="1108044.GOOTI_252_00050"/>
<feature type="transmembrane region" description="Helical" evidence="6">
    <location>
        <begin position="298"/>
        <end position="317"/>
    </location>
</feature>
<dbReference type="RefSeq" id="WP_007241158.1">
    <property type="nucleotide sequence ID" value="NZ_BAFB01000252.1"/>
</dbReference>
<dbReference type="Gene3D" id="1.20.1250.20">
    <property type="entry name" value="MFS general substrate transporter like domains"/>
    <property type="match status" value="1"/>
</dbReference>
<feature type="domain" description="Major facilitator superfamily (MFS) profile" evidence="7">
    <location>
        <begin position="13"/>
        <end position="390"/>
    </location>
</feature>
<evidence type="ECO:0000256" key="2">
    <source>
        <dbReference type="ARBA" id="ARBA00022475"/>
    </source>
</evidence>
<evidence type="ECO:0000256" key="4">
    <source>
        <dbReference type="ARBA" id="ARBA00022989"/>
    </source>
</evidence>
<evidence type="ECO:0000313" key="9">
    <source>
        <dbReference type="Proteomes" id="UP000005038"/>
    </source>
</evidence>
<dbReference type="CDD" id="cd17324">
    <property type="entry name" value="MFS_NepI_like"/>
    <property type="match status" value="1"/>
</dbReference>
<keyword evidence="2" id="KW-1003">Cell membrane</keyword>
<evidence type="ECO:0000256" key="5">
    <source>
        <dbReference type="ARBA" id="ARBA00023136"/>
    </source>
</evidence>
<dbReference type="EMBL" id="BAFB01000252">
    <property type="protein sequence ID" value="GAB37002.1"/>
    <property type="molecule type" value="Genomic_DNA"/>
</dbReference>
<keyword evidence="3 6" id="KW-0812">Transmembrane</keyword>
<dbReference type="PROSITE" id="PS50850">
    <property type="entry name" value="MFS"/>
    <property type="match status" value="1"/>
</dbReference>
<dbReference type="Pfam" id="PF07690">
    <property type="entry name" value="MFS_1"/>
    <property type="match status" value="1"/>
</dbReference>
<evidence type="ECO:0000313" key="8">
    <source>
        <dbReference type="EMBL" id="GAB37002.1"/>
    </source>
</evidence>
<feature type="transmembrane region" description="Helical" evidence="6">
    <location>
        <begin position="338"/>
        <end position="359"/>
    </location>
</feature>
<keyword evidence="9" id="KW-1185">Reference proteome</keyword>
<comment type="subcellular location">
    <subcellularLocation>
        <location evidence="1">Cell membrane</location>
        <topology evidence="1">Multi-pass membrane protein</topology>
    </subcellularLocation>
</comment>
<feature type="transmembrane region" description="Helical" evidence="6">
    <location>
        <begin position="275"/>
        <end position="292"/>
    </location>
</feature>
<feature type="transmembrane region" description="Helical" evidence="6">
    <location>
        <begin position="47"/>
        <end position="67"/>
    </location>
</feature>
<evidence type="ECO:0000259" key="7">
    <source>
        <dbReference type="PROSITE" id="PS50850"/>
    </source>
</evidence>
<organism evidence="8 9">
    <name type="scientific">Gordonia otitidis (strain DSM 44809 / CCUG 52243 / JCM 12355 / NBRC 100426 / IFM 10032)</name>
    <dbReference type="NCBI Taxonomy" id="1108044"/>
    <lineage>
        <taxon>Bacteria</taxon>
        <taxon>Bacillati</taxon>
        <taxon>Actinomycetota</taxon>
        <taxon>Actinomycetes</taxon>
        <taxon>Mycobacteriales</taxon>
        <taxon>Gordoniaceae</taxon>
        <taxon>Gordonia</taxon>
    </lineage>
</organism>
<evidence type="ECO:0000256" key="3">
    <source>
        <dbReference type="ARBA" id="ARBA00022692"/>
    </source>
</evidence>
<proteinExistence type="predicted"/>
<accession>H5TU44</accession>
<dbReference type="PANTHER" id="PTHR43124:SF3">
    <property type="entry name" value="CHLORAMPHENICOL EFFLUX PUMP RV0191"/>
    <property type="match status" value="1"/>
</dbReference>
<sequence length="399" mass="40940">MLTTTAARRDWAAVVSLGLGVFTITTTEIMPIGLLRPMADDLGVSEGSIGLTVTFFAFVAALSAPTLSTATRLLDRRPILLAVMAAFVVGNTLTALAVNYVMLVVVRMAIGMALGLMWAIVAATAVRLVPPSAAVRATTIAFSGVSLASVLGMPVGTVIGQAFGWRAAYWTLAGLSAVTLTALAVLLRSVPGDSETIGLRGLPRLLRMRNLRTTLIVTALVITGAYAAYTYVTPFIVEILGIDADLVGVVLLVMGVAGVTGNFAAGAFLNRTPSVRWSLATIIAVLAGALILTPVASLWLPAALVGLLVWAAGYAAAPIGLQTTVFRVAPAYRESATTLYSTTFNFSIGVGALLGALAIERGGALAPVIVGAVCATVALAVALTLPTRVRPDDPAAVPG</sequence>
<dbReference type="PANTHER" id="PTHR43124">
    <property type="entry name" value="PURINE EFFLUX PUMP PBUE"/>
    <property type="match status" value="1"/>
</dbReference>
<feature type="transmembrane region" description="Helical" evidence="6">
    <location>
        <begin position="169"/>
        <end position="190"/>
    </location>
</feature>
<gene>
    <name evidence="8" type="ORF">GOOTI_252_00050</name>
</gene>
<dbReference type="SUPFAM" id="SSF103473">
    <property type="entry name" value="MFS general substrate transporter"/>
    <property type="match status" value="1"/>
</dbReference>
<reference evidence="8" key="1">
    <citation type="submission" date="2012-02" db="EMBL/GenBank/DDBJ databases">
        <title>Whole genome shotgun sequence of Gordonia otitidis NBRC 100426.</title>
        <authorList>
            <person name="Yoshida I."/>
            <person name="Hosoyama A."/>
            <person name="Tsuchikane K."/>
            <person name="Katsumata H."/>
            <person name="Yamazaki S."/>
            <person name="Fujita N."/>
        </authorList>
    </citation>
    <scope>NUCLEOTIDE SEQUENCE [LARGE SCALE GENOMIC DNA]</scope>
    <source>
        <strain evidence="8">NBRC 100426</strain>
    </source>
</reference>
<evidence type="ECO:0000256" key="1">
    <source>
        <dbReference type="ARBA" id="ARBA00004651"/>
    </source>
</evidence>
<feature type="transmembrane region" description="Helical" evidence="6">
    <location>
        <begin position="12"/>
        <end position="35"/>
    </location>
</feature>
<feature type="transmembrane region" description="Helical" evidence="6">
    <location>
        <begin position="365"/>
        <end position="385"/>
    </location>
</feature>
<dbReference type="AlphaFoldDB" id="H5TU44"/>
<feature type="transmembrane region" description="Helical" evidence="6">
    <location>
        <begin position="249"/>
        <end position="268"/>
    </location>
</feature>
<keyword evidence="4 6" id="KW-1133">Transmembrane helix</keyword>
<feature type="transmembrane region" description="Helical" evidence="6">
    <location>
        <begin position="108"/>
        <end position="129"/>
    </location>
</feature>
<dbReference type="InterPro" id="IPR050189">
    <property type="entry name" value="MFS_Efflux_Transporters"/>
</dbReference>
<dbReference type="GO" id="GO:0005886">
    <property type="term" value="C:plasma membrane"/>
    <property type="evidence" value="ECO:0007669"/>
    <property type="project" value="UniProtKB-SubCell"/>
</dbReference>
<dbReference type="InterPro" id="IPR020846">
    <property type="entry name" value="MFS_dom"/>
</dbReference>
<feature type="transmembrane region" description="Helical" evidence="6">
    <location>
        <begin position="211"/>
        <end position="229"/>
    </location>
</feature>
<evidence type="ECO:0000256" key="6">
    <source>
        <dbReference type="SAM" id="Phobius"/>
    </source>
</evidence>
<keyword evidence="5 6" id="KW-0472">Membrane</keyword>
<protein>
    <submittedName>
        <fullName evidence="8">Major facilitator superfamily transporter</fullName>
    </submittedName>
</protein>
<dbReference type="InterPro" id="IPR036259">
    <property type="entry name" value="MFS_trans_sf"/>
</dbReference>
<dbReference type="Proteomes" id="UP000005038">
    <property type="component" value="Unassembled WGS sequence"/>
</dbReference>
<name>H5TU44_GORO1</name>
<feature type="transmembrane region" description="Helical" evidence="6">
    <location>
        <begin position="141"/>
        <end position="163"/>
    </location>
</feature>